<dbReference type="Proteomes" id="UP000318307">
    <property type="component" value="Unassembled WGS sequence"/>
</dbReference>
<accession>A0A562RYB8</accession>
<dbReference type="InterPro" id="IPR029063">
    <property type="entry name" value="SAM-dependent_MTases_sf"/>
</dbReference>
<dbReference type="OrthoDB" id="9765084at2"/>
<dbReference type="Pfam" id="PF13649">
    <property type="entry name" value="Methyltransf_25"/>
    <property type="match status" value="1"/>
</dbReference>
<comment type="caution">
    <text evidence="2">The sequence shown here is derived from an EMBL/GenBank/DDBJ whole genome shotgun (WGS) entry which is preliminary data.</text>
</comment>
<evidence type="ECO:0000313" key="3">
    <source>
        <dbReference type="Proteomes" id="UP000318307"/>
    </source>
</evidence>
<sequence length="204" mass="24252">MRNLLYNYIVNDFTDHSYKSCLEYFPFDSNILDIGIGNGKMLKTFHPLIRSKQLSITGVDINKVYLKNCKRLIKKYHLQDHLTIYHEPIEYFSPPNNEYYDFVLFSMSFMLFNNQPLILDKVKNYLNPNGEIVFFQTMFKNKSWLLDFTKPKLKYITTIDFGKATYENEFFTLLEKHKLSVSQDKVIPKKFGKGEHRMIVAKQN</sequence>
<dbReference type="EMBL" id="VLLC01000007">
    <property type="protein sequence ID" value="TWI73928.1"/>
    <property type="molecule type" value="Genomic_DNA"/>
</dbReference>
<proteinExistence type="predicted"/>
<organism evidence="2 3">
    <name type="scientific">Desulfobotulus alkaliphilus</name>
    <dbReference type="NCBI Taxonomy" id="622671"/>
    <lineage>
        <taxon>Bacteria</taxon>
        <taxon>Pseudomonadati</taxon>
        <taxon>Thermodesulfobacteriota</taxon>
        <taxon>Desulfobacteria</taxon>
        <taxon>Desulfobacterales</taxon>
        <taxon>Desulfobacteraceae</taxon>
        <taxon>Desulfobotulus</taxon>
    </lineage>
</organism>
<evidence type="ECO:0000259" key="1">
    <source>
        <dbReference type="Pfam" id="PF13649"/>
    </source>
</evidence>
<protein>
    <submittedName>
        <fullName evidence="2">Alpha-N-acetylglucosaminidase</fullName>
    </submittedName>
</protein>
<feature type="domain" description="Methyltransferase" evidence="1">
    <location>
        <begin position="31"/>
        <end position="130"/>
    </location>
</feature>
<evidence type="ECO:0000313" key="2">
    <source>
        <dbReference type="EMBL" id="TWI73928.1"/>
    </source>
</evidence>
<dbReference type="AlphaFoldDB" id="A0A562RYB8"/>
<dbReference type="RefSeq" id="WP_144683283.1">
    <property type="nucleotide sequence ID" value="NZ_VLLC01000007.1"/>
</dbReference>
<reference evidence="2 3" key="1">
    <citation type="submission" date="2019-07" db="EMBL/GenBank/DDBJ databases">
        <title>Genome sequencing of 100 strains of the haloalkaliphilic chemolithoautotrophic sulfur-oxidizing bacterium Thioalkalivibrio.</title>
        <authorList>
            <person name="Muyzer G."/>
        </authorList>
    </citation>
    <scope>NUCLEOTIDE SEQUENCE [LARGE SCALE GENOMIC DNA]</scope>
    <source>
        <strain evidence="2 3">ASO4-4</strain>
    </source>
</reference>
<name>A0A562RYB8_9BACT</name>
<gene>
    <name evidence="2" type="ORF">LZ24_01157</name>
</gene>
<dbReference type="InterPro" id="IPR041698">
    <property type="entry name" value="Methyltransf_25"/>
</dbReference>
<dbReference type="CDD" id="cd02440">
    <property type="entry name" value="AdoMet_MTases"/>
    <property type="match status" value="1"/>
</dbReference>
<dbReference type="SUPFAM" id="SSF53335">
    <property type="entry name" value="S-adenosyl-L-methionine-dependent methyltransferases"/>
    <property type="match status" value="1"/>
</dbReference>
<dbReference type="Gene3D" id="3.40.50.150">
    <property type="entry name" value="Vaccinia Virus protein VP39"/>
    <property type="match status" value="1"/>
</dbReference>
<keyword evidence="3" id="KW-1185">Reference proteome</keyword>